<keyword evidence="4" id="KW-1185">Reference proteome</keyword>
<evidence type="ECO:0000256" key="2">
    <source>
        <dbReference type="SAM" id="Phobius"/>
    </source>
</evidence>
<name>A0A8J2LY57_9BILA</name>
<evidence type="ECO:0000256" key="1">
    <source>
        <dbReference type="ARBA" id="ARBA00006803"/>
    </source>
</evidence>
<organism evidence="3 4">
    <name type="scientific">Cercopithifilaria johnstoni</name>
    <dbReference type="NCBI Taxonomy" id="2874296"/>
    <lineage>
        <taxon>Eukaryota</taxon>
        <taxon>Metazoa</taxon>
        <taxon>Ecdysozoa</taxon>
        <taxon>Nematoda</taxon>
        <taxon>Chromadorea</taxon>
        <taxon>Rhabditida</taxon>
        <taxon>Spirurina</taxon>
        <taxon>Spiruromorpha</taxon>
        <taxon>Filarioidea</taxon>
        <taxon>Onchocercidae</taxon>
        <taxon>Cercopithifilaria</taxon>
    </lineage>
</organism>
<comment type="similarity">
    <text evidence="1">Belongs to the nematode receptor-like protein sre family.</text>
</comment>
<evidence type="ECO:0000313" key="3">
    <source>
        <dbReference type="EMBL" id="CAG9532210.1"/>
    </source>
</evidence>
<protein>
    <submittedName>
        <fullName evidence="3">Uncharacterized protein</fullName>
    </submittedName>
</protein>
<reference evidence="3" key="1">
    <citation type="submission" date="2021-09" db="EMBL/GenBank/DDBJ databases">
        <authorList>
            <consortium name="Pathogen Informatics"/>
        </authorList>
    </citation>
    <scope>NUCLEOTIDE SEQUENCE</scope>
</reference>
<sequence>MIIFAALRNVYYLGLVMIVISTFFLSIERAIATLLYQTYERSTRRWISISMALSQITNIQLTVIAIQISSFVIIIVLWTHNNKKLLQRKSQNETVSIRYQLRENVSTSKLLVPLGTIVTILVLTGALLHVLLPSRQTDNYWTNVDQFITYCFYAEIQVCFLPIASIILAIILCYTNQTIRSSLFHLLGLECCTKYSEQNLINISRDEFIRRAYFDQLQQQWNDLPSWNS</sequence>
<proteinExistence type="inferred from homology"/>
<keyword evidence="2" id="KW-0812">Transmembrane</keyword>
<dbReference type="InterPro" id="IPR004151">
    <property type="entry name" value="7TM_GPCR_serpentine_rcpt_Sre"/>
</dbReference>
<dbReference type="EMBL" id="CAKAEH010000899">
    <property type="protein sequence ID" value="CAG9532210.1"/>
    <property type="molecule type" value="Genomic_DNA"/>
</dbReference>
<dbReference type="AlphaFoldDB" id="A0A8J2LY57"/>
<evidence type="ECO:0000313" key="4">
    <source>
        <dbReference type="Proteomes" id="UP000746747"/>
    </source>
</evidence>
<dbReference type="GO" id="GO:0007606">
    <property type="term" value="P:sensory perception of chemical stimulus"/>
    <property type="evidence" value="ECO:0007669"/>
    <property type="project" value="InterPro"/>
</dbReference>
<feature type="transmembrane region" description="Helical" evidence="2">
    <location>
        <begin position="110"/>
        <end position="132"/>
    </location>
</feature>
<feature type="transmembrane region" description="Helical" evidence="2">
    <location>
        <begin position="152"/>
        <end position="174"/>
    </location>
</feature>
<dbReference type="OrthoDB" id="5851392at2759"/>
<gene>
    <name evidence="3" type="ORF">CJOHNSTONI_LOCUS2541</name>
</gene>
<accession>A0A8J2LY57</accession>
<keyword evidence="2" id="KW-1133">Transmembrane helix</keyword>
<keyword evidence="2" id="KW-0472">Membrane</keyword>
<feature type="transmembrane region" description="Helical" evidence="2">
    <location>
        <begin position="12"/>
        <end position="39"/>
    </location>
</feature>
<feature type="transmembrane region" description="Helical" evidence="2">
    <location>
        <begin position="59"/>
        <end position="79"/>
    </location>
</feature>
<dbReference type="PANTHER" id="PTHR23128:SF132">
    <property type="entry name" value="SERPENTINE RECEPTOR, CLASS E (EPSILON)-RELATED"/>
    <property type="match status" value="1"/>
</dbReference>
<dbReference type="Proteomes" id="UP000746747">
    <property type="component" value="Unassembled WGS sequence"/>
</dbReference>
<dbReference type="PANTHER" id="PTHR23128">
    <property type="entry name" value="SERPENTINE RECEPTOR, CLASS E (EPSILON)-RELATED"/>
    <property type="match status" value="1"/>
</dbReference>
<dbReference type="GO" id="GO:0016020">
    <property type="term" value="C:membrane"/>
    <property type="evidence" value="ECO:0007669"/>
    <property type="project" value="InterPro"/>
</dbReference>
<dbReference type="Pfam" id="PF03125">
    <property type="entry name" value="Sre"/>
    <property type="match status" value="1"/>
</dbReference>
<comment type="caution">
    <text evidence="3">The sequence shown here is derived from an EMBL/GenBank/DDBJ whole genome shotgun (WGS) entry which is preliminary data.</text>
</comment>